<keyword evidence="4" id="KW-0808">Transferase</keyword>
<dbReference type="Proteomes" id="UP000192920">
    <property type="component" value="Unassembled WGS sequence"/>
</dbReference>
<evidence type="ECO:0000313" key="5">
    <source>
        <dbReference type="Proteomes" id="UP000192920"/>
    </source>
</evidence>
<dbReference type="GO" id="GO:0009229">
    <property type="term" value="P:thiamine diphosphate biosynthetic process"/>
    <property type="evidence" value="ECO:0007669"/>
    <property type="project" value="UniProtKB-UniPathway"/>
</dbReference>
<dbReference type="STRING" id="1123014.SAMN02745746_02371"/>
<keyword evidence="4" id="KW-0418">Kinase</keyword>
<evidence type="ECO:0000259" key="3">
    <source>
        <dbReference type="Pfam" id="PF08543"/>
    </source>
</evidence>
<dbReference type="RefSeq" id="WP_085276619.1">
    <property type="nucleotide sequence ID" value="NZ_FXAG01000012.1"/>
</dbReference>
<dbReference type="NCBIfam" id="TIGR00097">
    <property type="entry name" value="HMP-P_kinase"/>
    <property type="match status" value="1"/>
</dbReference>
<dbReference type="PANTHER" id="PTHR20858:SF17">
    <property type="entry name" value="HYDROXYMETHYLPYRIMIDINE_PHOSPHOMETHYLPYRIMIDINE KINASE THI20-RELATED"/>
    <property type="match status" value="1"/>
</dbReference>
<dbReference type="EMBL" id="FXAG01000012">
    <property type="protein sequence ID" value="SMF28841.1"/>
    <property type="molecule type" value="Genomic_DNA"/>
</dbReference>
<comment type="pathway">
    <text evidence="1">Cofactor biosynthesis; thiamine diphosphate biosynthesis.</text>
</comment>
<evidence type="ECO:0000256" key="1">
    <source>
        <dbReference type="ARBA" id="ARBA00004948"/>
    </source>
</evidence>
<protein>
    <recommendedName>
        <fullName evidence="2">hydroxymethylpyrimidine kinase</fullName>
        <ecNumber evidence="2">2.7.1.49</ecNumber>
    </recommendedName>
</protein>
<dbReference type="SUPFAM" id="SSF53613">
    <property type="entry name" value="Ribokinase-like"/>
    <property type="match status" value="1"/>
</dbReference>
<gene>
    <name evidence="4" type="ORF">SAMN02745746_02371</name>
</gene>
<dbReference type="GO" id="GO:0005829">
    <property type="term" value="C:cytosol"/>
    <property type="evidence" value="ECO:0007669"/>
    <property type="project" value="TreeGrafter"/>
</dbReference>
<accession>A0A1Y6BZI1</accession>
<dbReference type="EC" id="2.7.1.49" evidence="2"/>
<evidence type="ECO:0000313" key="4">
    <source>
        <dbReference type="EMBL" id="SMF28841.1"/>
    </source>
</evidence>
<name>A0A1Y6BZI1_9NEIS</name>
<dbReference type="InterPro" id="IPR004399">
    <property type="entry name" value="HMP/HMP-P_kinase_dom"/>
</dbReference>
<dbReference type="CDD" id="cd01169">
    <property type="entry name" value="HMPP_kinase"/>
    <property type="match status" value="1"/>
</dbReference>
<keyword evidence="5" id="KW-1185">Reference proteome</keyword>
<dbReference type="PANTHER" id="PTHR20858">
    <property type="entry name" value="PHOSPHOMETHYLPYRIMIDINE KINASE"/>
    <property type="match status" value="1"/>
</dbReference>
<dbReference type="InterPro" id="IPR029056">
    <property type="entry name" value="Ribokinase-like"/>
</dbReference>
<feature type="domain" description="Pyridoxamine kinase/Phosphomethylpyrimidine kinase" evidence="3">
    <location>
        <begin position="17"/>
        <end position="259"/>
    </location>
</feature>
<dbReference type="GO" id="GO:0008902">
    <property type="term" value="F:hydroxymethylpyrimidine kinase activity"/>
    <property type="evidence" value="ECO:0007669"/>
    <property type="project" value="UniProtKB-EC"/>
</dbReference>
<dbReference type="Pfam" id="PF08543">
    <property type="entry name" value="Phos_pyr_kin"/>
    <property type="match status" value="1"/>
</dbReference>
<evidence type="ECO:0000256" key="2">
    <source>
        <dbReference type="ARBA" id="ARBA00012135"/>
    </source>
</evidence>
<organism evidence="4 5">
    <name type="scientific">Pseudogulbenkiania subflava DSM 22618</name>
    <dbReference type="NCBI Taxonomy" id="1123014"/>
    <lineage>
        <taxon>Bacteria</taxon>
        <taxon>Pseudomonadati</taxon>
        <taxon>Pseudomonadota</taxon>
        <taxon>Betaproteobacteria</taxon>
        <taxon>Neisseriales</taxon>
        <taxon>Chromobacteriaceae</taxon>
        <taxon>Pseudogulbenkiania</taxon>
    </lineage>
</organism>
<dbReference type="GO" id="GO:0008972">
    <property type="term" value="F:phosphomethylpyrimidine kinase activity"/>
    <property type="evidence" value="ECO:0007669"/>
    <property type="project" value="InterPro"/>
</dbReference>
<dbReference type="UniPathway" id="UPA00060">
    <property type="reaction ID" value="UER00138"/>
</dbReference>
<proteinExistence type="predicted"/>
<dbReference type="AlphaFoldDB" id="A0A1Y6BZI1"/>
<sequence length="291" mass="31193">MTTPSPLPAVLTLAGSDPSGGAGIQADILTLASLGCHPLSVITAITVQDTAGVSDFLVMEADWVNDQARCLLEDIPVAAFKIGMIGSVENVAVIAQLMADYPDIPLVYDPVLASDGGDDLADDDLIAALRDMLLPQVSVLTPNSIEARRLAANDPDEEDSLTLDDCAKRLLALGCEHVLITGTHENTREVINAHYNQDLKVRQHHWERLPERYHGSGCTLASAIAGMLAAGSAVEDAITDAQEYTYQTLLNAYRPGMGQYIPDRLFWAREVAEDEGDETEQDGEGDDVGHA</sequence>
<dbReference type="Gene3D" id="3.40.1190.20">
    <property type="match status" value="1"/>
</dbReference>
<dbReference type="GO" id="GO:0009228">
    <property type="term" value="P:thiamine biosynthetic process"/>
    <property type="evidence" value="ECO:0007669"/>
    <property type="project" value="InterPro"/>
</dbReference>
<dbReference type="InterPro" id="IPR013749">
    <property type="entry name" value="PM/HMP-P_kinase-1"/>
</dbReference>
<reference evidence="5" key="1">
    <citation type="submission" date="2017-04" db="EMBL/GenBank/DDBJ databases">
        <authorList>
            <person name="Varghese N."/>
            <person name="Submissions S."/>
        </authorList>
    </citation>
    <scope>NUCLEOTIDE SEQUENCE [LARGE SCALE GENOMIC DNA]</scope>
    <source>
        <strain evidence="5">DSM 22618</strain>
    </source>
</reference>